<dbReference type="VEuPathDB" id="FungiDB:BO78DRAFT_435009"/>
<dbReference type="Pfam" id="PF25482">
    <property type="entry name" value="DUF7905"/>
    <property type="match status" value="1"/>
</dbReference>
<protein>
    <recommendedName>
        <fullName evidence="2">DUF7905 domain-containing protein</fullName>
    </recommendedName>
</protein>
<evidence type="ECO:0000256" key="1">
    <source>
        <dbReference type="SAM" id="MobiDB-lite"/>
    </source>
</evidence>
<dbReference type="AlphaFoldDB" id="A0A319ESY1"/>
<evidence type="ECO:0000313" key="3">
    <source>
        <dbReference type="EMBL" id="PYI12561.1"/>
    </source>
</evidence>
<feature type="region of interest" description="Disordered" evidence="1">
    <location>
        <begin position="729"/>
        <end position="758"/>
    </location>
</feature>
<sequence>MATNTRMDFESSGAQEWKLPGYGKHGSKFSRAKAETRPSQTSDSAPKNLSQNQPLRQSIPSAPANRGAAPSTPGRFRGTTRLLRARGSFRGKIGYSHTASPQPNLFKDSPAKSKWRGGLEPTDLIKLPAPFGTFKNEFFGVARSSASIRKPPALQGRHEVFEEICRRTGAFIKPPLYTDTVIHLWGEPSQVSAAKDIIQSIISKCTYSQKKKIEWCKIKAHLVNKEVGIELMERQDAACQALRKAPDSFSAFPEQMLFLWPKDGPSLNDSLGPQLEALDYIRAKFNCHVFVPKDLPDHICALGYDLEIMKQIVLRLRTKWTEVVASSNMKAKLYVVEPPSAMKSKIVVKKDTLFAKALLRGTLLKGPEVEVWQNLANLIESKNNARILSAVERCLKGVVAIRGHLRMRVNLGSFVLDEYRIPADDKLAYGFEEFREMLLHEQTKGRLVPGLKVHKDELLARCYKAITLLQPYSNTSTSLKDAEPAFSVNFEFLGLNNSMLRLEAEFSRSSGANDYEITQRRWLKPRQSGQSSDKRPPLQVGVIDFERSDWQLELKSLEFYETSSIDAALREFSHTIKFTRTAHMDDISATPERKVTFSASAPVARFIEKTAVRYRLKGTNYILEIARYDEYCRANLPALPGLLPTYMGPFTPVPNTSWGASLFDPHWDNLLGEHANLPIGQSAKYHPNTNTFFPARGPSGDGEKSRGFWDFANMVKQIAELMGPGRALAGDKASADPSLKAKPTTCQGSSSDSSPVIGTTDLGGLLNADLGTLF</sequence>
<evidence type="ECO:0000259" key="2">
    <source>
        <dbReference type="Pfam" id="PF25482"/>
    </source>
</evidence>
<dbReference type="OrthoDB" id="4739136at2759"/>
<dbReference type="InterPro" id="IPR057227">
    <property type="entry name" value="DUF7905"/>
</dbReference>
<reference evidence="3 4" key="1">
    <citation type="submission" date="2018-02" db="EMBL/GenBank/DDBJ databases">
        <title>The genomes of Aspergillus section Nigri reveals drivers in fungal speciation.</title>
        <authorList>
            <consortium name="DOE Joint Genome Institute"/>
            <person name="Vesth T.C."/>
            <person name="Nybo J."/>
            <person name="Theobald S."/>
            <person name="Brandl J."/>
            <person name="Frisvad J.C."/>
            <person name="Nielsen K.F."/>
            <person name="Lyhne E.K."/>
            <person name="Kogle M.E."/>
            <person name="Kuo A."/>
            <person name="Riley R."/>
            <person name="Clum A."/>
            <person name="Nolan M."/>
            <person name="Lipzen A."/>
            <person name="Salamov A."/>
            <person name="Henrissat B."/>
            <person name="Wiebenga A."/>
            <person name="De vries R.P."/>
            <person name="Grigoriev I.V."/>
            <person name="Mortensen U.H."/>
            <person name="Andersen M.R."/>
            <person name="Baker S.E."/>
        </authorList>
    </citation>
    <scope>NUCLEOTIDE SEQUENCE [LARGE SCALE GENOMIC DNA]</scope>
    <source>
        <strain evidence="3 4">CBS 121057</strain>
    </source>
</reference>
<feature type="region of interest" description="Disordered" evidence="1">
    <location>
        <begin position="1"/>
        <end position="80"/>
    </location>
</feature>
<keyword evidence="4" id="KW-1185">Reference proteome</keyword>
<dbReference type="EMBL" id="KZ826315">
    <property type="protein sequence ID" value="PYI12561.1"/>
    <property type="molecule type" value="Genomic_DNA"/>
</dbReference>
<organism evidence="3 4">
    <name type="scientific">Aspergillus sclerotiicarbonarius (strain CBS 121057 / IBT 28362)</name>
    <dbReference type="NCBI Taxonomy" id="1448318"/>
    <lineage>
        <taxon>Eukaryota</taxon>
        <taxon>Fungi</taxon>
        <taxon>Dikarya</taxon>
        <taxon>Ascomycota</taxon>
        <taxon>Pezizomycotina</taxon>
        <taxon>Eurotiomycetes</taxon>
        <taxon>Eurotiomycetidae</taxon>
        <taxon>Eurotiales</taxon>
        <taxon>Aspergillaceae</taxon>
        <taxon>Aspergillus</taxon>
        <taxon>Aspergillus subgen. Circumdati</taxon>
    </lineage>
</organism>
<dbReference type="STRING" id="1448318.A0A319ESY1"/>
<name>A0A319ESY1_ASPSB</name>
<feature type="domain" description="DUF7905" evidence="2">
    <location>
        <begin position="371"/>
        <end position="695"/>
    </location>
</feature>
<gene>
    <name evidence="3" type="ORF">BO78DRAFT_435009</name>
</gene>
<evidence type="ECO:0000313" key="4">
    <source>
        <dbReference type="Proteomes" id="UP000248423"/>
    </source>
</evidence>
<dbReference type="Proteomes" id="UP000248423">
    <property type="component" value="Unassembled WGS sequence"/>
</dbReference>
<feature type="compositionally biased region" description="Polar residues" evidence="1">
    <location>
        <begin position="744"/>
        <end position="757"/>
    </location>
</feature>
<accession>A0A319ESY1</accession>
<feature type="compositionally biased region" description="Polar residues" evidence="1">
    <location>
        <begin position="37"/>
        <end position="60"/>
    </location>
</feature>
<proteinExistence type="predicted"/>